<protein>
    <submittedName>
        <fullName evidence="4">Alpha-ketoglutarate-dependent dioxygenase alkB 3</fullName>
    </submittedName>
</protein>
<organism evidence="4 5">
    <name type="scientific">Araneus ventricosus</name>
    <name type="common">Orbweaver spider</name>
    <name type="synonym">Epeira ventricosa</name>
    <dbReference type="NCBI Taxonomy" id="182803"/>
    <lineage>
        <taxon>Eukaryota</taxon>
        <taxon>Metazoa</taxon>
        <taxon>Ecdysozoa</taxon>
        <taxon>Arthropoda</taxon>
        <taxon>Chelicerata</taxon>
        <taxon>Arachnida</taxon>
        <taxon>Araneae</taxon>
        <taxon>Araneomorphae</taxon>
        <taxon>Entelegynae</taxon>
        <taxon>Araneoidea</taxon>
        <taxon>Araneidae</taxon>
        <taxon>Araneus</taxon>
    </lineage>
</organism>
<sequence length="732" mass="84577">MVTVKSNFIGARFFQFSSKMSEDKRKNARTQGRFSDGDKEYSSRRQDKQSSKMPSTDKNKGEKRKAPVVGSRAQNEIDLQYDDESKYSFRNLEPVKKPREIKFTDPVLVLSDTNNGISRLIYDPDFMKLVEADKYFEVLEDTTAWYDKNIVIRGVEYPQPRLVAWYGPHPYTYAGATLEAGEMPNAVREIKEKVEATLRQYDIKVELNSVLLNLYRNEKDSVAWHSDDELALGICPTIASVSLGVTRRFEMRPKENVRDLDTGDIVYVNLTHGSLIVMDGCMQKDWLHRVPKEYHDKGPRINLTFRTIYPLDQLPPEMPHVSNMKSVKSPSGKVVHQQDPKFDAESFPPLGMEASDKKTKLLPKENGNKDYQQSAIQRKSPKSYWGASDKKTKFLSKGNSDKGYEKSGIQRKSQKEENWDDEMLQGVEDTPTIQNDLNKKSSLDPTNSSELHPSQIDLNSNIKESVKLCDMQFPSSDFIKSEDYSDNSETYQSQNYEPTNSHLFEFKDPSLSESKPAETEVESVDFYSNVEDSAKLCNMQFPSSDFRKSEFYSDNSEAYQYNYETTDNHLLDSKDPSPSEREPNEIKAEPIEIDVKISDSGKKYRLNANAPDFIPQNKFENYSLSELADLCKQLKNEELHSFKEVIFNRAYAKDSPLLPRDFYEFDVYCKLAEDGSLNDKHLKIILERIGSMVKNAFYKQNDPRYTNRYPSRSFDENNHHKRKQSYGRSYRY</sequence>
<dbReference type="GO" id="GO:0051213">
    <property type="term" value="F:dioxygenase activity"/>
    <property type="evidence" value="ECO:0007669"/>
    <property type="project" value="UniProtKB-KW"/>
</dbReference>
<feature type="compositionally biased region" description="Polar residues" evidence="2">
    <location>
        <begin position="487"/>
        <end position="501"/>
    </location>
</feature>
<name>A0A4Y2FK10_ARAVE</name>
<feature type="region of interest" description="Disordered" evidence="2">
    <location>
        <begin position="320"/>
        <end position="454"/>
    </location>
</feature>
<feature type="compositionally biased region" description="Polar residues" evidence="2">
    <location>
        <begin position="443"/>
        <end position="454"/>
    </location>
</feature>
<dbReference type="EMBL" id="BGPR01000960">
    <property type="protein sequence ID" value="GBM41367.1"/>
    <property type="molecule type" value="Genomic_DNA"/>
</dbReference>
<dbReference type="InterPro" id="IPR037151">
    <property type="entry name" value="AlkB-like_sf"/>
</dbReference>
<proteinExistence type="predicted"/>
<dbReference type="PANTHER" id="PTHR31212:SF4">
    <property type="entry name" value="ALPHA-KETOGLUTARATE-DEPENDENT DIOXYGENASE ALKB HOMOLOG 3"/>
    <property type="match status" value="1"/>
</dbReference>
<dbReference type="Gene3D" id="2.60.120.590">
    <property type="entry name" value="Alpha-ketoglutarate-dependent dioxygenase AlkB-like"/>
    <property type="match status" value="1"/>
</dbReference>
<evidence type="ECO:0000256" key="1">
    <source>
        <dbReference type="ARBA" id="ARBA00001954"/>
    </source>
</evidence>
<dbReference type="PANTHER" id="PTHR31212">
    <property type="entry name" value="ALPHA-KETOGLUTARATE-DEPENDENT DIOXYGENASE ALKB HOMOLOG 3"/>
    <property type="match status" value="1"/>
</dbReference>
<feature type="region of interest" description="Disordered" evidence="2">
    <location>
        <begin position="708"/>
        <end position="732"/>
    </location>
</feature>
<dbReference type="InterPro" id="IPR032854">
    <property type="entry name" value="ALKBH3"/>
</dbReference>
<feature type="region of interest" description="Disordered" evidence="2">
    <location>
        <begin position="480"/>
        <end position="501"/>
    </location>
</feature>
<dbReference type="Proteomes" id="UP000499080">
    <property type="component" value="Unassembled WGS sequence"/>
</dbReference>
<dbReference type="InterPro" id="IPR027450">
    <property type="entry name" value="AlkB-like"/>
</dbReference>
<feature type="domain" description="Fe2OG dioxygenase" evidence="3">
    <location>
        <begin position="206"/>
        <end position="309"/>
    </location>
</feature>
<evidence type="ECO:0000259" key="3">
    <source>
        <dbReference type="PROSITE" id="PS51471"/>
    </source>
</evidence>
<feature type="region of interest" description="Disordered" evidence="2">
    <location>
        <begin position="567"/>
        <end position="587"/>
    </location>
</feature>
<evidence type="ECO:0000256" key="2">
    <source>
        <dbReference type="SAM" id="MobiDB-lite"/>
    </source>
</evidence>
<comment type="cofactor">
    <cofactor evidence="1">
        <name>Fe(2+)</name>
        <dbReference type="ChEBI" id="CHEBI:29033"/>
    </cofactor>
</comment>
<dbReference type="Pfam" id="PF13532">
    <property type="entry name" value="2OG-FeII_Oxy_2"/>
    <property type="match status" value="1"/>
</dbReference>
<keyword evidence="4" id="KW-0560">Oxidoreductase</keyword>
<dbReference type="OrthoDB" id="545910at2759"/>
<accession>A0A4Y2FK10</accession>
<feature type="region of interest" description="Disordered" evidence="2">
    <location>
        <begin position="20"/>
        <end position="75"/>
    </location>
</feature>
<reference evidence="4 5" key="1">
    <citation type="journal article" date="2019" name="Sci. Rep.">
        <title>Orb-weaving spider Araneus ventricosus genome elucidates the spidroin gene catalogue.</title>
        <authorList>
            <person name="Kono N."/>
            <person name="Nakamura H."/>
            <person name="Ohtoshi R."/>
            <person name="Moran D.A.P."/>
            <person name="Shinohara A."/>
            <person name="Yoshida Y."/>
            <person name="Fujiwara M."/>
            <person name="Mori M."/>
            <person name="Tomita M."/>
            <person name="Arakawa K."/>
        </authorList>
    </citation>
    <scope>NUCLEOTIDE SEQUENCE [LARGE SCALE GENOMIC DNA]</scope>
</reference>
<dbReference type="InterPro" id="IPR005123">
    <property type="entry name" value="Oxoglu/Fe-dep_dioxygenase_dom"/>
</dbReference>
<dbReference type="AlphaFoldDB" id="A0A4Y2FK10"/>
<feature type="compositionally biased region" description="Basic residues" evidence="2">
    <location>
        <begin position="719"/>
        <end position="732"/>
    </location>
</feature>
<evidence type="ECO:0000313" key="4">
    <source>
        <dbReference type="EMBL" id="GBM41367.1"/>
    </source>
</evidence>
<comment type="caution">
    <text evidence="4">The sequence shown here is derived from an EMBL/GenBank/DDBJ whole genome shotgun (WGS) entry which is preliminary data.</text>
</comment>
<dbReference type="PROSITE" id="PS51471">
    <property type="entry name" value="FE2OG_OXY"/>
    <property type="match status" value="1"/>
</dbReference>
<feature type="compositionally biased region" description="Basic and acidic residues" evidence="2">
    <location>
        <begin position="35"/>
        <end position="60"/>
    </location>
</feature>
<evidence type="ECO:0000313" key="5">
    <source>
        <dbReference type="Proteomes" id="UP000499080"/>
    </source>
</evidence>
<keyword evidence="5" id="KW-1185">Reference proteome</keyword>
<feature type="compositionally biased region" description="Basic and acidic residues" evidence="2">
    <location>
        <begin position="354"/>
        <end position="368"/>
    </location>
</feature>
<dbReference type="SUPFAM" id="SSF51197">
    <property type="entry name" value="Clavaminate synthase-like"/>
    <property type="match status" value="1"/>
</dbReference>
<keyword evidence="4" id="KW-0223">Dioxygenase</keyword>
<dbReference type="GO" id="GO:0005654">
    <property type="term" value="C:nucleoplasm"/>
    <property type="evidence" value="ECO:0007669"/>
    <property type="project" value="TreeGrafter"/>
</dbReference>
<dbReference type="GO" id="GO:0006307">
    <property type="term" value="P:DNA alkylation repair"/>
    <property type="evidence" value="ECO:0007669"/>
    <property type="project" value="InterPro"/>
</dbReference>
<dbReference type="GO" id="GO:0005739">
    <property type="term" value="C:mitochondrion"/>
    <property type="evidence" value="ECO:0007669"/>
    <property type="project" value="TreeGrafter"/>
</dbReference>
<gene>
    <name evidence="4" type="primary">ALKBH3</name>
    <name evidence="4" type="ORF">AVEN_21099_1</name>
</gene>